<evidence type="ECO:0000313" key="3">
    <source>
        <dbReference type="Proteomes" id="UP000671914"/>
    </source>
</evidence>
<accession>A0A975FMS8</accession>
<reference evidence="2" key="1">
    <citation type="submission" date="2021-03" db="EMBL/GenBank/DDBJ databases">
        <title>Agromyces archimandritus sp. nov., isolated from the cockroach Archimandrita tessellata.</title>
        <authorList>
            <person name="Guzman J."/>
            <person name="Ortuzar M."/>
            <person name="Poehlein A."/>
            <person name="Daniel R."/>
            <person name="Trujillo M."/>
            <person name="Vilcinskas A."/>
        </authorList>
    </citation>
    <scope>NUCLEOTIDE SEQUENCE</scope>
    <source>
        <strain evidence="2">G127AT</strain>
    </source>
</reference>
<dbReference type="Proteomes" id="UP000671914">
    <property type="component" value="Chromosome"/>
</dbReference>
<dbReference type="EMBL" id="CP071696">
    <property type="protein sequence ID" value="QTX04752.1"/>
    <property type="molecule type" value="Genomic_DNA"/>
</dbReference>
<evidence type="ECO:0000313" key="2">
    <source>
        <dbReference type="EMBL" id="QTX04752.1"/>
    </source>
</evidence>
<dbReference type="AlphaFoldDB" id="A0A975FMS8"/>
<gene>
    <name evidence="2" type="ORF">G127AT_00265</name>
</gene>
<organism evidence="2 3">
    <name type="scientific">Agromyces archimandritae</name>
    <dbReference type="NCBI Taxonomy" id="2781962"/>
    <lineage>
        <taxon>Bacteria</taxon>
        <taxon>Bacillati</taxon>
        <taxon>Actinomycetota</taxon>
        <taxon>Actinomycetes</taxon>
        <taxon>Micrococcales</taxon>
        <taxon>Microbacteriaceae</taxon>
        <taxon>Agromyces</taxon>
    </lineage>
</organism>
<evidence type="ECO:0000256" key="1">
    <source>
        <dbReference type="SAM" id="MobiDB-lite"/>
    </source>
</evidence>
<proteinExistence type="predicted"/>
<keyword evidence="3" id="KW-1185">Reference proteome</keyword>
<name>A0A975FMS8_9MICO</name>
<evidence type="ECO:0008006" key="4">
    <source>
        <dbReference type="Google" id="ProtNLM"/>
    </source>
</evidence>
<dbReference type="RefSeq" id="WP_210898676.1">
    <property type="nucleotide sequence ID" value="NZ_CP071696.1"/>
</dbReference>
<feature type="region of interest" description="Disordered" evidence="1">
    <location>
        <begin position="216"/>
        <end position="276"/>
    </location>
</feature>
<dbReference type="KEGG" id="aarc:G127AT_00265"/>
<protein>
    <recommendedName>
        <fullName evidence="4">Protein ImuA</fullName>
    </recommendedName>
</protein>
<sequence>MTVIAPLRTIDPAPRGDAARAAGARVAELQSRIRGMEARKLEGRAVPTPAALAPVLPGGSLREGSVYVVEGSVALLMTALSAASAAGSWAAIVGLPEFGVEAAEQAGLALDRLVLVPEPGRHWFQATAALADVIPLVAVRPAARIAPADAARFAARLRQRGTVLFSTGDWPQADARLRLERSDWSGLGAGRGRIAGRDAVVTGIGRDARVRRTTVAMPGMPLPGSGGRDAPEAGMPEAGMPEAGMPEAGARLALIDGGGPASAAGGAPTADRRAAG</sequence>